<proteinExistence type="predicted"/>
<evidence type="ECO:0000313" key="1">
    <source>
        <dbReference type="EMBL" id="TGY76642.1"/>
    </source>
</evidence>
<comment type="caution">
    <text evidence="1">The sequence shown here is derived from an EMBL/GenBank/DDBJ whole genome shotgun (WGS) entry which is preliminary data.</text>
</comment>
<gene>
    <name evidence="1" type="ORF">E5331_17525</name>
</gene>
<evidence type="ECO:0000313" key="2">
    <source>
        <dbReference type="Proteomes" id="UP000306319"/>
    </source>
</evidence>
<accession>A0AC61RD17</accession>
<dbReference type="EMBL" id="SRYB01000037">
    <property type="protein sequence ID" value="TGY76642.1"/>
    <property type="molecule type" value="Genomic_DNA"/>
</dbReference>
<reference evidence="1" key="1">
    <citation type="submission" date="2019-04" db="EMBL/GenBank/DDBJ databases">
        <title>Microbes associate with the intestines of laboratory mice.</title>
        <authorList>
            <person name="Navarre W."/>
            <person name="Wong E."/>
            <person name="Huang K."/>
            <person name="Tropini C."/>
            <person name="Ng K."/>
            <person name="Yu B."/>
        </authorList>
    </citation>
    <scope>NUCLEOTIDE SEQUENCE</scope>
    <source>
        <strain evidence="1">NM04_E33</strain>
    </source>
</reference>
<sequence length="340" mass="38319">MKSIEIPKIEDAIGKPGRILPKSLDGYSPIDGAYTLYEQYAGSFCIVYPLKHVRKSIPDKCLRVWYNIVDINLVKTVSNYFKSRRCPYVMNYEYYDEALRLDSGEKIPGVVMDWVHGKTLHSYVKDNRNNSAAITKVASQFLEMAKSMKSLGISHGDLSGDNIMVRNDGTLMLIDYDSFFVPGMASNVLQTTMGTAGYQHPRRSSSRYLTNWLDNFSQQVIYLSLLCYAKNGRLAQEDSGYIGDKELLFQGMDLMTDSAFISSKGYKVCNGIKDSKIQSLLAELRKSIGARLDLVKSIADIEIEKPAVRLVPYCIKCGYKFPNPSHKFCIMCGAERLQFG</sequence>
<protein>
    <submittedName>
        <fullName evidence="1">Uncharacterized protein</fullName>
    </submittedName>
</protein>
<keyword evidence="2" id="KW-1185">Reference proteome</keyword>
<organism evidence="1 2">
    <name type="scientific">Lepagella muris</name>
    <dbReference type="NCBI Taxonomy" id="3032870"/>
    <lineage>
        <taxon>Bacteria</taxon>
        <taxon>Pseudomonadati</taxon>
        <taxon>Bacteroidota</taxon>
        <taxon>Bacteroidia</taxon>
        <taxon>Bacteroidales</taxon>
        <taxon>Muribaculaceae</taxon>
        <taxon>Lepagella</taxon>
    </lineage>
</organism>
<name>A0AC61RD17_9BACT</name>
<dbReference type="Proteomes" id="UP000306319">
    <property type="component" value="Unassembled WGS sequence"/>
</dbReference>